<evidence type="ECO:0000259" key="21">
    <source>
        <dbReference type="PROSITE" id="PS51278"/>
    </source>
</evidence>
<evidence type="ECO:0000256" key="18">
    <source>
        <dbReference type="ARBA" id="ARBA00048151"/>
    </source>
</evidence>
<dbReference type="Gene3D" id="3.20.20.70">
    <property type="entry name" value="Aldolase class I"/>
    <property type="match status" value="2"/>
</dbReference>
<evidence type="ECO:0000256" key="16">
    <source>
        <dbReference type="ARBA" id="ARBA00023291"/>
    </source>
</evidence>
<dbReference type="FunFam" id="3.20.20.70:FF:000031">
    <property type="entry name" value="Glutamate synthase 1 [NADH]"/>
    <property type="match status" value="1"/>
</dbReference>
<dbReference type="EMBL" id="JAEMHM010000007">
    <property type="protein sequence ID" value="MBJ6725020.1"/>
    <property type="molecule type" value="Genomic_DNA"/>
</dbReference>
<evidence type="ECO:0000256" key="1">
    <source>
        <dbReference type="ARBA" id="ARBA00001917"/>
    </source>
</evidence>
<dbReference type="PANTHER" id="PTHR11938:SF133">
    <property type="entry name" value="GLUTAMATE SYNTHASE (NADH)"/>
    <property type="match status" value="1"/>
</dbReference>
<dbReference type="FunFam" id="2.160.20.60:FF:000001">
    <property type="entry name" value="Glutamate synthase, large subunit"/>
    <property type="match status" value="1"/>
</dbReference>
<gene>
    <name evidence="22" type="primary">gltB</name>
    <name evidence="22" type="ORF">JFN93_09900</name>
</gene>
<keyword evidence="14" id="KW-0411">Iron-sulfur</keyword>
<dbReference type="Gene3D" id="3.60.20.10">
    <property type="entry name" value="Glutamine Phosphoribosylpyrophosphate, subunit 1, domain 1"/>
    <property type="match status" value="1"/>
</dbReference>
<dbReference type="Proteomes" id="UP000636888">
    <property type="component" value="Unassembled WGS sequence"/>
</dbReference>
<evidence type="ECO:0000256" key="14">
    <source>
        <dbReference type="ARBA" id="ARBA00023014"/>
    </source>
</evidence>
<comment type="catalytic activity">
    <reaction evidence="18">
        <text>2 L-glutamate + NADP(+) = L-glutamine + 2-oxoglutarate + NADPH + H(+)</text>
        <dbReference type="Rhea" id="RHEA:15501"/>
        <dbReference type="ChEBI" id="CHEBI:15378"/>
        <dbReference type="ChEBI" id="CHEBI:16810"/>
        <dbReference type="ChEBI" id="CHEBI:29985"/>
        <dbReference type="ChEBI" id="CHEBI:57783"/>
        <dbReference type="ChEBI" id="CHEBI:58349"/>
        <dbReference type="ChEBI" id="CHEBI:58359"/>
        <dbReference type="EC" id="1.4.1.13"/>
    </reaction>
</comment>
<dbReference type="CDD" id="cd00982">
    <property type="entry name" value="gltB_C"/>
    <property type="match status" value="1"/>
</dbReference>
<evidence type="ECO:0000313" key="23">
    <source>
        <dbReference type="Proteomes" id="UP000636888"/>
    </source>
</evidence>
<evidence type="ECO:0000256" key="11">
    <source>
        <dbReference type="ARBA" id="ARBA00022962"/>
    </source>
</evidence>
<keyword evidence="10" id="KW-0274">FAD</keyword>
<evidence type="ECO:0000256" key="6">
    <source>
        <dbReference type="ARBA" id="ARBA00022605"/>
    </source>
</evidence>
<dbReference type="NCBIfam" id="NF008730">
    <property type="entry name" value="PRK11750.1"/>
    <property type="match status" value="1"/>
</dbReference>
<dbReference type="Pfam" id="PF01645">
    <property type="entry name" value="Glu_synthase"/>
    <property type="match status" value="1"/>
</dbReference>
<evidence type="ECO:0000256" key="4">
    <source>
        <dbReference type="ARBA" id="ARBA00009716"/>
    </source>
</evidence>
<dbReference type="Pfam" id="PF01493">
    <property type="entry name" value="GXGXG"/>
    <property type="match status" value="1"/>
</dbReference>
<dbReference type="RefSeq" id="WP_199383911.1">
    <property type="nucleotide sequence ID" value="NZ_JAEMHM010000007.1"/>
</dbReference>
<dbReference type="InterPro" id="IPR006982">
    <property type="entry name" value="Glu_synth_centr_N"/>
</dbReference>
<dbReference type="Gene3D" id="2.160.20.60">
    <property type="entry name" value="Glutamate synthase, alpha subunit, C-terminal domain"/>
    <property type="match status" value="1"/>
</dbReference>
<evidence type="ECO:0000256" key="20">
    <source>
        <dbReference type="ARBA" id="ARBA00079921"/>
    </source>
</evidence>
<keyword evidence="16" id="KW-0003">3Fe-4S</keyword>
<name>A0A8J7LVH1_9BACT</name>
<proteinExistence type="inferred from homology"/>
<evidence type="ECO:0000256" key="3">
    <source>
        <dbReference type="ARBA" id="ARBA00001974"/>
    </source>
</evidence>
<evidence type="ECO:0000256" key="17">
    <source>
        <dbReference type="ARBA" id="ARBA00037898"/>
    </source>
</evidence>
<dbReference type="CDD" id="cd02808">
    <property type="entry name" value="GltS_FMN"/>
    <property type="match status" value="1"/>
</dbReference>
<dbReference type="InterPro" id="IPR002932">
    <property type="entry name" value="Glu_synthdom"/>
</dbReference>
<evidence type="ECO:0000256" key="9">
    <source>
        <dbReference type="ARBA" id="ARBA00022723"/>
    </source>
</evidence>
<dbReference type="InterPro" id="IPR002489">
    <property type="entry name" value="Glu_synth_asu_C"/>
</dbReference>
<keyword evidence="7" id="KW-0285">Flavoprotein</keyword>
<dbReference type="PROSITE" id="PS51278">
    <property type="entry name" value="GATASE_TYPE_2"/>
    <property type="match status" value="1"/>
</dbReference>
<evidence type="ECO:0000256" key="19">
    <source>
        <dbReference type="ARBA" id="ARBA00072108"/>
    </source>
</evidence>
<keyword evidence="8" id="KW-0288">FMN</keyword>
<dbReference type="Pfam" id="PF04898">
    <property type="entry name" value="Glu_syn_central"/>
    <property type="match status" value="1"/>
</dbReference>
<comment type="caution">
    <text evidence="22">The sequence shown here is derived from an EMBL/GenBank/DDBJ whole genome shotgun (WGS) entry which is preliminary data.</text>
</comment>
<dbReference type="InterPro" id="IPR050711">
    <property type="entry name" value="ET-N_metabolism_enzyme"/>
</dbReference>
<sequence length="1519" mass="163898">MTPTHVPKQQGLFNPRAEHAACGVGFVAQLDGTPSHRIVSQGLEMLANLNHRGACGCEHNTGDGAGILLQLPDRFLREQFRPAAGPLPPPGDYAVAMVFASPDPARRATCCAALERAAAAEGLEPLGWRDTPTDNSYLGKGARSAEPVMRQCFLGRGRFAPGLDFERRLYLARKRTDAELRRTGYDPYWYVASMSSRTLVYKGMLTPAQLTRYYPDLSDPALESALALVHSRFSTNTFPAWHRAHPYRLLAHNGEINTLRGNVNWMQAREGRLEAPWLLGKYTGAGLGRVIDEEGSDSAMLDNCLELLLMAGRSLPHAMLMMVPEAWENNEEIPAELKAFYRYHATLMEPWDGPAALVCTDGRYVGAILDRNGLRPLRYCLTCDGLVVLGSEAGALPIEPERIVAKGRVHPGQLFLADLAQGRIVDDDEIKSRLAAEKPYRQWLDAQQVTLEELADPPPSRPAAPPLLQLQIAFGYNYEELRLILEPMARTGQQPLGSMAVDTPLAALSGQPQLLYDFFRQHFAQVTNPPIDPIREKIVTATETYLGARGNLLAAVPDPARLVRLRHPIMTDPELERLRHIKEPGFKVATLPALYRSNLAPTPLRRGLEALFEAALTAVKEGCNILVLSDRGVDRNHLPIPALLAVSGLHHHLIREGARTETSLVVESGEPREVHHFALLIGYGADAVNPYLALRSVQELQREGFLPGMDPVQAQRNYRAASLKGVVKTMAKMGISTAQGYRGAQIFEAIGLDQALVERYFTGTPSRVGGMRLPEIAAEVAQRHRAAFAPRQWVPETLPSGGIYQWRADGTEHQFTPRSIHLLQQAVRAGDYAQFRLFSELTDAWTRRATLRGLLNFAKGAPIPIEKVEPVSSIVQRFKTGAMSYGSISKEAHETLAIAMNRLGGKSNTGEGGEDPVRFADAPGGDSRNSAIKQVASGRFGVTSHYLSNATEIQIKMAQGAKPGEGGELPGGKVFPEIARTRHTTPGVGLISPPPHHDIYSIEDLAQLIRDLKCANRRARISVKLVSRSGVGTIAAGVAKAKADVILISGCDGGTGASPLSSIRHAGLPWEIGLAEAHQTLLANGLRDRVVLETDGQLRTGRDVAIAALLGAEEFGFATGPLVALGCLMMRVCHQNTCPAGIATQDPELRRRFTGKPEHVVRYLEYVARELREIMAGLGVASLADLVGRGDLLEVDADAAAAAGIDLSPILFRPRHPAAEPDGTKGQDHGLEDSLDLTTLLDLCRPALESGASVRHELEIRNVDRTVGTILGNEITLRYGAAGLPEDTISLCFRGSAGQSFGAFLPAGVTLELEGEANDYLAKGLSGGKIIVYPPKGSRFAAAENIITGNVAGYGATGGEIYVSGAAGERFCVRNSGATAVVEAAGDHCCEYMTGGTVLVLGPVGRNFAAGMSGGVAYVLDPSGELARRAGSHLAVIRPVAPEDAALLKELLERQRRSTGSSRAAEILAAWQHHLPLFTKVVPKEYQRVLEAREAALKKGLEGDAALEAAFRASLGGAN</sequence>
<accession>A0A8J7LVH1</accession>
<dbReference type="PANTHER" id="PTHR11938">
    <property type="entry name" value="FAD NADPH DEHYDROGENASE/OXIDOREDUCTASE"/>
    <property type="match status" value="1"/>
</dbReference>
<evidence type="ECO:0000256" key="13">
    <source>
        <dbReference type="ARBA" id="ARBA00023004"/>
    </source>
</evidence>
<dbReference type="InterPro" id="IPR013785">
    <property type="entry name" value="Aldolase_TIM"/>
</dbReference>
<dbReference type="FunFam" id="3.60.20.10:FF:000001">
    <property type="entry name" value="Glutamate synthase, large subunit"/>
    <property type="match status" value="1"/>
</dbReference>
<dbReference type="SUPFAM" id="SSF56235">
    <property type="entry name" value="N-terminal nucleophile aminohydrolases (Ntn hydrolases)"/>
    <property type="match status" value="1"/>
</dbReference>
<keyword evidence="11" id="KW-0315">Glutamine amidotransferase</keyword>
<protein>
    <recommendedName>
        <fullName evidence="19">Glutamate synthase [NADPH] large chain</fullName>
        <ecNumber evidence="5">1.4.1.13</ecNumber>
    </recommendedName>
    <alternativeName>
        <fullName evidence="20">Glutamate synthase subunit alpha</fullName>
    </alternativeName>
</protein>
<dbReference type="CDD" id="cd00713">
    <property type="entry name" value="GltS"/>
    <property type="match status" value="1"/>
</dbReference>
<feature type="domain" description="Glutamine amidotransferase type-2" evidence="21">
    <location>
        <begin position="22"/>
        <end position="420"/>
    </location>
</feature>
<organism evidence="22 23">
    <name type="scientific">Geomesophilobacter sediminis</name>
    <dbReference type="NCBI Taxonomy" id="2798584"/>
    <lineage>
        <taxon>Bacteria</taxon>
        <taxon>Pseudomonadati</taxon>
        <taxon>Thermodesulfobacteriota</taxon>
        <taxon>Desulfuromonadia</taxon>
        <taxon>Geobacterales</taxon>
        <taxon>Geobacteraceae</taxon>
        <taxon>Geomesophilobacter</taxon>
    </lineage>
</organism>
<dbReference type="SUPFAM" id="SSF51395">
    <property type="entry name" value="FMN-linked oxidoreductases"/>
    <property type="match status" value="1"/>
</dbReference>
<evidence type="ECO:0000256" key="2">
    <source>
        <dbReference type="ARBA" id="ARBA00001927"/>
    </source>
</evidence>
<keyword evidence="23" id="KW-1185">Reference proteome</keyword>
<keyword evidence="13" id="KW-0408">Iron</keyword>
<dbReference type="GO" id="GO:0051538">
    <property type="term" value="F:3 iron, 4 sulfur cluster binding"/>
    <property type="evidence" value="ECO:0007669"/>
    <property type="project" value="UniProtKB-KW"/>
</dbReference>
<dbReference type="GO" id="GO:0019676">
    <property type="term" value="P:ammonia assimilation cycle"/>
    <property type="evidence" value="ECO:0007669"/>
    <property type="project" value="TreeGrafter"/>
</dbReference>
<comment type="pathway">
    <text evidence="17">Amino-acid biosynthesis; L-glutamate biosynthesis via GLT pathway; L-glutamate from 2-oxoglutarate and L-glutamine (NADP(+) route): step 1/1.</text>
</comment>
<dbReference type="EC" id="1.4.1.13" evidence="5"/>
<reference evidence="22" key="1">
    <citation type="submission" date="2020-12" db="EMBL/GenBank/DDBJ databases">
        <title>Geomonas sp. Red875, isolated from river sediment.</title>
        <authorList>
            <person name="Xu Z."/>
            <person name="Zhang Z."/>
            <person name="Masuda Y."/>
            <person name="Itoh H."/>
            <person name="Senoo K."/>
        </authorList>
    </citation>
    <scope>NUCLEOTIDE SEQUENCE</scope>
    <source>
        <strain evidence="22">Red875</strain>
    </source>
</reference>
<keyword evidence="12 22" id="KW-0560">Oxidoreductase</keyword>
<evidence type="ECO:0000256" key="8">
    <source>
        <dbReference type="ARBA" id="ARBA00022643"/>
    </source>
</evidence>
<dbReference type="InterPro" id="IPR017932">
    <property type="entry name" value="GATase_2_dom"/>
</dbReference>
<dbReference type="InterPro" id="IPR029055">
    <property type="entry name" value="Ntn_hydrolases_N"/>
</dbReference>
<comment type="cofactor">
    <cofactor evidence="1">
        <name>FMN</name>
        <dbReference type="ChEBI" id="CHEBI:58210"/>
    </cofactor>
</comment>
<evidence type="ECO:0000313" key="22">
    <source>
        <dbReference type="EMBL" id="MBJ6725020.1"/>
    </source>
</evidence>
<dbReference type="GO" id="GO:0046872">
    <property type="term" value="F:metal ion binding"/>
    <property type="evidence" value="ECO:0007669"/>
    <property type="project" value="UniProtKB-KW"/>
</dbReference>
<evidence type="ECO:0000256" key="5">
    <source>
        <dbReference type="ARBA" id="ARBA00012079"/>
    </source>
</evidence>
<keyword evidence="15" id="KW-0314">Glutamate biosynthesis</keyword>
<keyword evidence="6" id="KW-0028">Amino-acid biosynthesis</keyword>
<dbReference type="Pfam" id="PF00310">
    <property type="entry name" value="GATase_2"/>
    <property type="match status" value="1"/>
</dbReference>
<evidence type="ECO:0000256" key="15">
    <source>
        <dbReference type="ARBA" id="ARBA00023164"/>
    </source>
</evidence>
<dbReference type="InterPro" id="IPR036485">
    <property type="entry name" value="Glu_synth_asu_C_sf"/>
</dbReference>
<comment type="cofactor">
    <cofactor evidence="3">
        <name>FAD</name>
        <dbReference type="ChEBI" id="CHEBI:57692"/>
    </cofactor>
</comment>
<dbReference type="SUPFAM" id="SSF69336">
    <property type="entry name" value="Alpha subunit of glutamate synthase, C-terminal domain"/>
    <property type="match status" value="1"/>
</dbReference>
<evidence type="ECO:0000256" key="7">
    <source>
        <dbReference type="ARBA" id="ARBA00022630"/>
    </source>
</evidence>
<evidence type="ECO:0000256" key="12">
    <source>
        <dbReference type="ARBA" id="ARBA00023002"/>
    </source>
</evidence>
<evidence type="ECO:0000256" key="10">
    <source>
        <dbReference type="ARBA" id="ARBA00022827"/>
    </source>
</evidence>
<dbReference type="GO" id="GO:0006537">
    <property type="term" value="P:glutamate biosynthetic process"/>
    <property type="evidence" value="ECO:0007669"/>
    <property type="project" value="UniProtKB-KW"/>
</dbReference>
<comment type="cofactor">
    <cofactor evidence="2">
        <name>[3Fe-4S] cluster</name>
        <dbReference type="ChEBI" id="CHEBI:21137"/>
    </cofactor>
</comment>
<dbReference type="GO" id="GO:0004355">
    <property type="term" value="F:glutamate synthase (NADPH) activity"/>
    <property type="evidence" value="ECO:0007669"/>
    <property type="project" value="UniProtKB-EC"/>
</dbReference>
<keyword evidence="9" id="KW-0479">Metal-binding</keyword>
<comment type="similarity">
    <text evidence="4">Belongs to the glutamate synthase family.</text>
</comment>